<dbReference type="EMBL" id="CM043036">
    <property type="protein sequence ID" value="KAI4580795.1"/>
    <property type="molecule type" value="Genomic_DNA"/>
</dbReference>
<dbReference type="Proteomes" id="UP001057279">
    <property type="component" value="Linkage Group LG11"/>
</dbReference>
<reference evidence="1" key="1">
    <citation type="submission" date="2022-03" db="EMBL/GenBank/DDBJ databases">
        <title>Genomic analyses of argali, domestic sheep and their hybrids provide insights into chromosomal evolution, heterosis and genetic basis of agronomic traits.</title>
        <authorList>
            <person name="Li M."/>
        </authorList>
    </citation>
    <scope>NUCLEOTIDE SEQUENCE</scope>
    <source>
        <strain evidence="1">F1 hybrid</strain>
    </source>
</reference>
<name>A0ACB9UU62_9CETA</name>
<evidence type="ECO:0000313" key="1">
    <source>
        <dbReference type="EMBL" id="KAI4580795.1"/>
    </source>
</evidence>
<sequence length="217" mass="24441">MDMQQGKRLAGLILAITLLQGTMAYVREVKVDDNREDGSVILICVTDEKKITWLKDMKEISSGDTNKLTWDLGSSTKDPRGIYECKGSSNESKSLQIYYRMCQNCIELNPATVAGFIFTEIVSIFLLAVGVYFIAGQEGVRQSRASDKQTLLNNDQLYQVLSLLSSSQKQSNTFWSKPSREIFSPKSRLHKGDKWRRKAIRANLSFSQNKAKLVLTG</sequence>
<keyword evidence="2" id="KW-1185">Reference proteome</keyword>
<evidence type="ECO:0000313" key="2">
    <source>
        <dbReference type="Proteomes" id="UP001057279"/>
    </source>
</evidence>
<proteinExistence type="predicted"/>
<comment type="caution">
    <text evidence="1">The sequence shown here is derived from an EMBL/GenBank/DDBJ whole genome shotgun (WGS) entry which is preliminary data.</text>
</comment>
<accession>A0ACB9UU62</accession>
<protein>
    <submittedName>
        <fullName evidence="1">Uncharacterized protein</fullName>
    </submittedName>
</protein>
<gene>
    <name evidence="1" type="ORF">MJG53_010337</name>
</gene>
<organism evidence="1 2">
    <name type="scientific">Ovis ammon polii x Ovis aries</name>
    <dbReference type="NCBI Taxonomy" id="2918886"/>
    <lineage>
        <taxon>Eukaryota</taxon>
        <taxon>Metazoa</taxon>
        <taxon>Chordata</taxon>
        <taxon>Craniata</taxon>
        <taxon>Vertebrata</taxon>
        <taxon>Euteleostomi</taxon>
        <taxon>Mammalia</taxon>
        <taxon>Eutheria</taxon>
        <taxon>Laurasiatheria</taxon>
        <taxon>Artiodactyla</taxon>
        <taxon>Ruminantia</taxon>
        <taxon>Pecora</taxon>
        <taxon>Bovidae</taxon>
        <taxon>Caprinae</taxon>
        <taxon>Ovis</taxon>
    </lineage>
</organism>